<evidence type="ECO:0000256" key="1">
    <source>
        <dbReference type="SAM" id="MobiDB-lite"/>
    </source>
</evidence>
<dbReference type="EMBL" id="VSSQ01058452">
    <property type="protein sequence ID" value="MPN12159.1"/>
    <property type="molecule type" value="Genomic_DNA"/>
</dbReference>
<comment type="caution">
    <text evidence="2">The sequence shown here is derived from an EMBL/GenBank/DDBJ whole genome shotgun (WGS) entry which is preliminary data.</text>
</comment>
<name>A0A645FFN4_9ZZZZ</name>
<accession>A0A645FFN4</accession>
<feature type="compositionally biased region" description="Basic and acidic residues" evidence="1">
    <location>
        <begin position="92"/>
        <end position="133"/>
    </location>
</feature>
<feature type="region of interest" description="Disordered" evidence="1">
    <location>
        <begin position="92"/>
        <end position="197"/>
    </location>
</feature>
<feature type="compositionally biased region" description="Basic and acidic residues" evidence="1">
    <location>
        <begin position="141"/>
        <end position="172"/>
    </location>
</feature>
<proteinExistence type="predicted"/>
<sequence>MNLFNEHPGEHRGGSRRVCRHKGAYRKLIRCARAPGVEAEPPEPKQGGAQQNKRHVMGMIGQPAVIFTFSKRESEDQRADAGADMYDIASREIDRSDLLKEAPSPDHMSERVIYDNRPDADEQEQRGKAHSFDNRAGNQRGCDDSKHHLEDGKAEIGDGRRIRSRRRIDPGKAKPFQITDNAPDIPAEGERKAYQNP</sequence>
<gene>
    <name evidence="2" type="ORF">SDC9_159471</name>
</gene>
<dbReference type="AlphaFoldDB" id="A0A645FFN4"/>
<protein>
    <submittedName>
        <fullName evidence="2">Uncharacterized protein</fullName>
    </submittedName>
</protein>
<feature type="compositionally biased region" description="Basic and acidic residues" evidence="1">
    <location>
        <begin position="188"/>
        <end position="197"/>
    </location>
</feature>
<evidence type="ECO:0000313" key="2">
    <source>
        <dbReference type="EMBL" id="MPN12159.1"/>
    </source>
</evidence>
<organism evidence="2">
    <name type="scientific">bioreactor metagenome</name>
    <dbReference type="NCBI Taxonomy" id="1076179"/>
    <lineage>
        <taxon>unclassified sequences</taxon>
        <taxon>metagenomes</taxon>
        <taxon>ecological metagenomes</taxon>
    </lineage>
</organism>
<reference evidence="2" key="1">
    <citation type="submission" date="2019-08" db="EMBL/GenBank/DDBJ databases">
        <authorList>
            <person name="Kucharzyk K."/>
            <person name="Murdoch R.W."/>
            <person name="Higgins S."/>
            <person name="Loffler F."/>
        </authorList>
    </citation>
    <scope>NUCLEOTIDE SEQUENCE</scope>
</reference>